<dbReference type="NCBIfam" id="TIGR00383">
    <property type="entry name" value="corA"/>
    <property type="match status" value="1"/>
</dbReference>
<comment type="similarity">
    <text evidence="2 8">Belongs to the CorA metal ion transporter (MIT) (TC 1.A.35) family.</text>
</comment>
<feature type="transmembrane region" description="Helical" evidence="8">
    <location>
        <begin position="289"/>
        <end position="309"/>
    </location>
</feature>
<dbReference type="Pfam" id="PF01544">
    <property type="entry name" value="CorA"/>
    <property type="match status" value="1"/>
</dbReference>
<comment type="subcellular location">
    <subcellularLocation>
        <location evidence="1">Cell membrane</location>
        <topology evidence="1">Multi-pass membrane protein</topology>
    </subcellularLocation>
    <subcellularLocation>
        <location evidence="8">Membrane</location>
        <topology evidence="8">Multi-pass membrane protein</topology>
    </subcellularLocation>
</comment>
<evidence type="ECO:0000256" key="6">
    <source>
        <dbReference type="ARBA" id="ARBA00022989"/>
    </source>
</evidence>
<evidence type="ECO:0000313" key="10">
    <source>
        <dbReference type="Proteomes" id="UP000037558"/>
    </source>
</evidence>
<keyword evidence="8" id="KW-0460">Magnesium</keyword>
<evidence type="ECO:0000256" key="5">
    <source>
        <dbReference type="ARBA" id="ARBA00022692"/>
    </source>
</evidence>
<dbReference type="GO" id="GO:0005886">
    <property type="term" value="C:plasma membrane"/>
    <property type="evidence" value="ECO:0007669"/>
    <property type="project" value="UniProtKB-SubCell"/>
</dbReference>
<dbReference type="GO" id="GO:0050897">
    <property type="term" value="F:cobalt ion binding"/>
    <property type="evidence" value="ECO:0007669"/>
    <property type="project" value="TreeGrafter"/>
</dbReference>
<evidence type="ECO:0000256" key="2">
    <source>
        <dbReference type="ARBA" id="ARBA00009765"/>
    </source>
</evidence>
<keyword evidence="5 8" id="KW-0812">Transmembrane</keyword>
<evidence type="ECO:0000256" key="3">
    <source>
        <dbReference type="ARBA" id="ARBA00022448"/>
    </source>
</evidence>
<keyword evidence="4 8" id="KW-1003">Cell membrane</keyword>
<keyword evidence="7 8" id="KW-0472">Membrane</keyword>
<reference evidence="10" key="1">
    <citation type="submission" date="2015-08" db="EMBL/GenBank/DDBJ databases">
        <title>Fjat-14210 dsm16467.</title>
        <authorList>
            <person name="Liu B."/>
            <person name="Wang J."/>
            <person name="Zhu Y."/>
            <person name="Liu G."/>
            <person name="Chen Q."/>
            <person name="Chen Z."/>
            <person name="Lan J."/>
            <person name="Che J."/>
            <person name="Ge C."/>
            <person name="Shi H."/>
            <person name="Pan Z."/>
            <person name="Liu X."/>
        </authorList>
    </citation>
    <scope>NUCLEOTIDE SEQUENCE [LARGE SCALE GENOMIC DNA]</scope>
    <source>
        <strain evidence="10">DSM 16467</strain>
    </source>
</reference>
<protein>
    <recommendedName>
        <fullName evidence="8">Magnesium transport protein CorA</fullName>
    </recommendedName>
</protein>
<dbReference type="GO" id="GO:0015087">
    <property type="term" value="F:cobalt ion transmembrane transporter activity"/>
    <property type="evidence" value="ECO:0007669"/>
    <property type="project" value="UniProtKB-UniRule"/>
</dbReference>
<dbReference type="GO" id="GO:0000287">
    <property type="term" value="F:magnesium ion binding"/>
    <property type="evidence" value="ECO:0007669"/>
    <property type="project" value="TreeGrafter"/>
</dbReference>
<evidence type="ECO:0000256" key="7">
    <source>
        <dbReference type="ARBA" id="ARBA00023136"/>
    </source>
</evidence>
<dbReference type="InterPro" id="IPR004488">
    <property type="entry name" value="Mg/Co-transport_prot_CorA"/>
</dbReference>
<dbReference type="Gene3D" id="3.30.460.20">
    <property type="entry name" value="CorA soluble domain-like"/>
    <property type="match status" value="1"/>
</dbReference>
<dbReference type="CDD" id="cd12831">
    <property type="entry name" value="TmCorA-like_u2"/>
    <property type="match status" value="1"/>
</dbReference>
<accession>A0A0M0LIN4</accession>
<dbReference type="Proteomes" id="UP000037558">
    <property type="component" value="Unassembled WGS sequence"/>
</dbReference>
<dbReference type="InterPro" id="IPR045863">
    <property type="entry name" value="CorA_TM1_TM2"/>
</dbReference>
<gene>
    <name evidence="8" type="primary">corA</name>
    <name evidence="9" type="ORF">AMD01_02040</name>
</gene>
<dbReference type="PATRIC" id="fig|284581.3.peg.672"/>
<dbReference type="FunFam" id="1.20.58.340:FF:000012">
    <property type="entry name" value="Magnesium transport protein CorA"/>
    <property type="match status" value="1"/>
</dbReference>
<evidence type="ECO:0000256" key="1">
    <source>
        <dbReference type="ARBA" id="ARBA00004651"/>
    </source>
</evidence>
<evidence type="ECO:0000256" key="8">
    <source>
        <dbReference type="RuleBase" id="RU362010"/>
    </source>
</evidence>
<sequence length="323" mass="38119">MIRTCALTSAGVIKYDLSLRSLKKPDIVWYWVDFDQPSNEESQLLSKHFRFHPLAIEDCLEFVQRPKMDFFDKYVFIVMHYLNQKTLSPEEVDVFVGSNYIVTFHKKSVRGLNNTWARVRKDTALQQGPMTILHAVMDQLVDDYFPPIYRIEDRLNEIEEATDSDSSVSDIMDEVFDIRSDLSKMRRTVLPMRDLLYRILNSERIAHVNDQKIYFQDIYDHLLKITELIEANREFTSDIRDNYISINSDRMNSIMMTLTVITTIFMPLSFIAGLYGMNFTNMPELRGHYNYFIVLAVMVLISIGMTLWFKKKGWFRFSKRSKL</sequence>
<dbReference type="SUPFAM" id="SSF143865">
    <property type="entry name" value="CorA soluble domain-like"/>
    <property type="match status" value="1"/>
</dbReference>
<evidence type="ECO:0000256" key="4">
    <source>
        <dbReference type="ARBA" id="ARBA00022475"/>
    </source>
</evidence>
<dbReference type="PANTHER" id="PTHR46494">
    <property type="entry name" value="CORA FAMILY METAL ION TRANSPORTER (EUROFUNG)"/>
    <property type="match status" value="1"/>
</dbReference>
<comment type="caution">
    <text evidence="9">The sequence shown here is derived from an EMBL/GenBank/DDBJ whole genome shotgun (WGS) entry which is preliminary data.</text>
</comment>
<feature type="transmembrane region" description="Helical" evidence="8">
    <location>
        <begin position="254"/>
        <end position="277"/>
    </location>
</feature>
<proteinExistence type="inferred from homology"/>
<keyword evidence="8" id="KW-0406">Ion transport</keyword>
<dbReference type="InterPro" id="IPR002523">
    <property type="entry name" value="MgTranspt_CorA/ZnTranspt_ZntB"/>
</dbReference>
<dbReference type="RefSeq" id="WP_053399715.1">
    <property type="nucleotide sequence ID" value="NZ_JAUKEN010000002.1"/>
</dbReference>
<dbReference type="Gene3D" id="1.20.58.340">
    <property type="entry name" value="Magnesium transport protein CorA, transmembrane region"/>
    <property type="match status" value="2"/>
</dbReference>
<dbReference type="SUPFAM" id="SSF144083">
    <property type="entry name" value="Magnesium transport protein CorA, transmembrane region"/>
    <property type="match status" value="1"/>
</dbReference>
<organism evidence="9 10">
    <name type="scientific">Priestia koreensis</name>
    <dbReference type="NCBI Taxonomy" id="284581"/>
    <lineage>
        <taxon>Bacteria</taxon>
        <taxon>Bacillati</taxon>
        <taxon>Bacillota</taxon>
        <taxon>Bacilli</taxon>
        <taxon>Bacillales</taxon>
        <taxon>Bacillaceae</taxon>
        <taxon>Priestia</taxon>
    </lineage>
</organism>
<evidence type="ECO:0000313" key="9">
    <source>
        <dbReference type="EMBL" id="KOO50553.1"/>
    </source>
</evidence>
<dbReference type="OrthoDB" id="9803416at2"/>
<dbReference type="PANTHER" id="PTHR46494:SF1">
    <property type="entry name" value="CORA FAMILY METAL ION TRANSPORTER (EUROFUNG)"/>
    <property type="match status" value="1"/>
</dbReference>
<keyword evidence="6 8" id="KW-1133">Transmembrane helix</keyword>
<keyword evidence="3 8" id="KW-0813">Transport</keyword>
<dbReference type="STRING" id="284581.AMD01_02040"/>
<dbReference type="AlphaFoldDB" id="A0A0M0LIN4"/>
<name>A0A0M0LIN4_9BACI</name>
<dbReference type="InterPro" id="IPR045861">
    <property type="entry name" value="CorA_cytoplasmic_dom"/>
</dbReference>
<keyword evidence="10" id="KW-1185">Reference proteome</keyword>
<dbReference type="EMBL" id="LILC01000002">
    <property type="protein sequence ID" value="KOO50553.1"/>
    <property type="molecule type" value="Genomic_DNA"/>
</dbReference>
<comment type="function">
    <text evidence="8">Mediates influx of magnesium ions.</text>
</comment>
<dbReference type="GO" id="GO:0015095">
    <property type="term" value="F:magnesium ion transmembrane transporter activity"/>
    <property type="evidence" value="ECO:0007669"/>
    <property type="project" value="UniProtKB-UniRule"/>
</dbReference>